<evidence type="ECO:0000256" key="5">
    <source>
        <dbReference type="ARBA" id="ARBA00023002"/>
    </source>
</evidence>
<keyword evidence="6" id="KW-0503">Monooxygenase</keyword>
<evidence type="ECO:0000256" key="1">
    <source>
        <dbReference type="ARBA" id="ARBA00001974"/>
    </source>
</evidence>
<sequence>MFRIRTNSSHTQISTPFSHRSRTTGQKLSGSSFMAETVNPHRLQIAIVGAGIAGLSAAIALAHHPAVDVHVYERASELREIGASIALGPNGMRTLERLGVHEALDDDVAFRNKSGFPMIYRHWQTDETVSVDRHVGPVLPLHRTARFYRAHLQECLLRHVDPTKIHLGKAFRSVTSRKDTKRLVITFTDGTTSLPADIILGADGIHSAVRTYFVPESSTARTGWVAFRSVFPIEHVQHIEGLPDEASHIWGPDRTLFVSKLGRGLFTVVGSWQGRPDGSESGQVTATTTAATSEDDVYKNAVWDQEGDVEFLKSLYKDWGPVGKGIVDATPWTRVYPNAAAGKLDTWILGGDVAADASANGRDVWTVSNVGEGGFKGRVTLAGDAAHAHGGAFAAGGSLAIDDAWAFSAAIMHVFLPAPVSQPPTDENITKALRLYESTRKAHTDRVMDVVHAGNKKKAARAGGGEKVTETDEQLRERMKSRAEVAWIHEHDVVKEFDRAVKETRNGPRNTVEQS</sequence>
<comment type="caution">
    <text evidence="9">The sequence shown here is derived from an EMBL/GenBank/DDBJ whole genome shotgun (WGS) entry which is preliminary data.</text>
</comment>
<organism evidence="9 10">
    <name type="scientific">Bombardia bombarda</name>
    <dbReference type="NCBI Taxonomy" id="252184"/>
    <lineage>
        <taxon>Eukaryota</taxon>
        <taxon>Fungi</taxon>
        <taxon>Dikarya</taxon>
        <taxon>Ascomycota</taxon>
        <taxon>Pezizomycotina</taxon>
        <taxon>Sordariomycetes</taxon>
        <taxon>Sordariomycetidae</taxon>
        <taxon>Sordariales</taxon>
        <taxon>Lasiosphaeriaceae</taxon>
        <taxon>Bombardia</taxon>
    </lineage>
</organism>
<evidence type="ECO:0000259" key="8">
    <source>
        <dbReference type="Pfam" id="PF01494"/>
    </source>
</evidence>
<dbReference type="PRINTS" id="PR00420">
    <property type="entry name" value="RNGMNOXGNASE"/>
</dbReference>
<evidence type="ECO:0000256" key="6">
    <source>
        <dbReference type="ARBA" id="ARBA00023033"/>
    </source>
</evidence>
<evidence type="ECO:0000256" key="7">
    <source>
        <dbReference type="SAM" id="MobiDB-lite"/>
    </source>
</evidence>
<dbReference type="PANTHER" id="PTHR13789:SF318">
    <property type="entry name" value="GERANYLGERANYL DIPHOSPHATE REDUCTASE"/>
    <property type="match status" value="1"/>
</dbReference>
<evidence type="ECO:0000313" key="10">
    <source>
        <dbReference type="Proteomes" id="UP001174934"/>
    </source>
</evidence>
<gene>
    <name evidence="9" type="ORF">B0T17DRAFT_530249</name>
</gene>
<evidence type="ECO:0000256" key="2">
    <source>
        <dbReference type="ARBA" id="ARBA00007992"/>
    </source>
</evidence>
<dbReference type="Proteomes" id="UP001174934">
    <property type="component" value="Unassembled WGS sequence"/>
</dbReference>
<proteinExistence type="inferred from homology"/>
<feature type="region of interest" description="Disordered" evidence="7">
    <location>
        <begin position="1"/>
        <end position="30"/>
    </location>
</feature>
<dbReference type="SUPFAM" id="SSF51905">
    <property type="entry name" value="FAD/NAD(P)-binding domain"/>
    <property type="match status" value="1"/>
</dbReference>
<name>A0AA40CB64_9PEZI</name>
<feature type="domain" description="FAD-binding" evidence="8">
    <location>
        <begin position="362"/>
        <end position="414"/>
    </location>
</feature>
<comment type="cofactor">
    <cofactor evidence="1">
        <name>FAD</name>
        <dbReference type="ChEBI" id="CHEBI:57692"/>
    </cofactor>
</comment>
<dbReference type="GO" id="GO:0004497">
    <property type="term" value="F:monooxygenase activity"/>
    <property type="evidence" value="ECO:0007669"/>
    <property type="project" value="UniProtKB-KW"/>
</dbReference>
<feature type="domain" description="FAD-binding" evidence="8">
    <location>
        <begin position="43"/>
        <end position="212"/>
    </location>
</feature>
<protein>
    <recommendedName>
        <fullName evidence="8">FAD-binding domain-containing protein</fullName>
    </recommendedName>
</protein>
<keyword evidence="4" id="KW-0274">FAD</keyword>
<dbReference type="PANTHER" id="PTHR13789">
    <property type="entry name" value="MONOOXYGENASE"/>
    <property type="match status" value="1"/>
</dbReference>
<dbReference type="InterPro" id="IPR050493">
    <property type="entry name" value="FAD-dep_Monooxygenase_BioMet"/>
</dbReference>
<dbReference type="GO" id="GO:0071949">
    <property type="term" value="F:FAD binding"/>
    <property type="evidence" value="ECO:0007669"/>
    <property type="project" value="InterPro"/>
</dbReference>
<dbReference type="EMBL" id="JAULSR010000002">
    <property type="protein sequence ID" value="KAK0631144.1"/>
    <property type="molecule type" value="Genomic_DNA"/>
</dbReference>
<dbReference type="Pfam" id="PF01494">
    <property type="entry name" value="FAD_binding_3"/>
    <property type="match status" value="2"/>
</dbReference>
<dbReference type="Gene3D" id="3.50.50.60">
    <property type="entry name" value="FAD/NAD(P)-binding domain"/>
    <property type="match status" value="1"/>
</dbReference>
<keyword evidence="5" id="KW-0560">Oxidoreductase</keyword>
<evidence type="ECO:0000256" key="4">
    <source>
        <dbReference type="ARBA" id="ARBA00022827"/>
    </source>
</evidence>
<keyword evidence="3" id="KW-0285">Flavoprotein</keyword>
<comment type="similarity">
    <text evidence="2">Belongs to the paxM FAD-dependent monooxygenase family.</text>
</comment>
<accession>A0AA40CB64</accession>
<evidence type="ECO:0000313" key="9">
    <source>
        <dbReference type="EMBL" id="KAK0631144.1"/>
    </source>
</evidence>
<keyword evidence="10" id="KW-1185">Reference proteome</keyword>
<dbReference type="InterPro" id="IPR036188">
    <property type="entry name" value="FAD/NAD-bd_sf"/>
</dbReference>
<dbReference type="InterPro" id="IPR002938">
    <property type="entry name" value="FAD-bd"/>
</dbReference>
<evidence type="ECO:0000256" key="3">
    <source>
        <dbReference type="ARBA" id="ARBA00022630"/>
    </source>
</evidence>
<reference evidence="9" key="1">
    <citation type="submission" date="2023-06" db="EMBL/GenBank/DDBJ databases">
        <title>Genome-scale phylogeny and comparative genomics of the fungal order Sordariales.</title>
        <authorList>
            <consortium name="Lawrence Berkeley National Laboratory"/>
            <person name="Hensen N."/>
            <person name="Bonometti L."/>
            <person name="Westerberg I."/>
            <person name="Brannstrom I.O."/>
            <person name="Guillou S."/>
            <person name="Cros-Aarteil S."/>
            <person name="Calhoun S."/>
            <person name="Haridas S."/>
            <person name="Kuo A."/>
            <person name="Mondo S."/>
            <person name="Pangilinan J."/>
            <person name="Riley R."/>
            <person name="LaButti K."/>
            <person name="Andreopoulos B."/>
            <person name="Lipzen A."/>
            <person name="Chen C."/>
            <person name="Yanf M."/>
            <person name="Daum C."/>
            <person name="Ng V."/>
            <person name="Clum A."/>
            <person name="Steindorff A."/>
            <person name="Ohm R."/>
            <person name="Martin F."/>
            <person name="Silar P."/>
            <person name="Natvig D."/>
            <person name="Lalanne C."/>
            <person name="Gautier V."/>
            <person name="Ament-velasquez S.L."/>
            <person name="Kruys A."/>
            <person name="Hutchinson M.I."/>
            <person name="Powell A.J."/>
            <person name="Barry K."/>
            <person name="Miller A.N."/>
            <person name="Grigoriev I.V."/>
            <person name="Debuchy R."/>
            <person name="Gladieux P."/>
            <person name="Thoren M.H."/>
            <person name="Johannesson H."/>
        </authorList>
    </citation>
    <scope>NUCLEOTIDE SEQUENCE</scope>
    <source>
        <strain evidence="9">SMH3391-2</strain>
    </source>
</reference>
<dbReference type="AlphaFoldDB" id="A0AA40CB64"/>